<gene>
    <name evidence="15" type="ORF">BDV29DRAFT_197577</name>
</gene>
<dbReference type="SUPFAM" id="SSF69065">
    <property type="entry name" value="RNase III domain-like"/>
    <property type="match status" value="2"/>
</dbReference>
<keyword evidence="4" id="KW-0378">Hydrolase</keyword>
<dbReference type="InterPro" id="IPR027417">
    <property type="entry name" value="P-loop_NTPase"/>
</dbReference>
<dbReference type="SMART" id="SM00535">
    <property type="entry name" value="RIBOc"/>
    <property type="match status" value="2"/>
</dbReference>
<dbReference type="Pfam" id="PF00636">
    <property type="entry name" value="Ribonuclease_3"/>
    <property type="match status" value="2"/>
</dbReference>
<dbReference type="InterPro" id="IPR011545">
    <property type="entry name" value="DEAD/DEAH_box_helicase_dom"/>
</dbReference>
<dbReference type="GO" id="GO:0050688">
    <property type="term" value="P:regulation of defense response to virus"/>
    <property type="evidence" value="ECO:0007669"/>
    <property type="project" value="UniProtKB-KW"/>
</dbReference>
<dbReference type="PANTHER" id="PTHR14950:SF37">
    <property type="entry name" value="ENDORIBONUCLEASE DICER"/>
    <property type="match status" value="1"/>
</dbReference>
<evidence type="ECO:0000259" key="13">
    <source>
        <dbReference type="PROSITE" id="PS51194"/>
    </source>
</evidence>
<dbReference type="Proteomes" id="UP000326565">
    <property type="component" value="Unassembled WGS sequence"/>
</dbReference>
<dbReference type="GO" id="GO:0004386">
    <property type="term" value="F:helicase activity"/>
    <property type="evidence" value="ECO:0007669"/>
    <property type="project" value="UniProtKB-KW"/>
</dbReference>
<dbReference type="EMBL" id="ML732279">
    <property type="protein sequence ID" value="KAB8071218.1"/>
    <property type="molecule type" value="Genomic_DNA"/>
</dbReference>
<accession>A0A5N5WRL8</accession>
<evidence type="ECO:0000256" key="7">
    <source>
        <dbReference type="ARBA" id="ARBA00022884"/>
    </source>
</evidence>
<dbReference type="Pfam" id="PF03368">
    <property type="entry name" value="Dicer_dimer"/>
    <property type="match status" value="1"/>
</dbReference>
<dbReference type="InterPro" id="IPR036389">
    <property type="entry name" value="RNase_III_sf"/>
</dbReference>
<evidence type="ECO:0000256" key="8">
    <source>
        <dbReference type="ARBA" id="ARBA00023118"/>
    </source>
</evidence>
<comment type="function">
    <text evidence="9">Dicer-like endonuclease involved in cleaving double-stranded RNA in the RNA interference (RNAi) pathway. Produces 21 to 25 bp dsRNAs (siRNAs) which target the selective destruction of homologous RNAs leading to sequence-specific suppression of gene expression, called post-transcriptional gene silencing (PTGS). Part of a broad host defense response against viral infection and transposons.</text>
</comment>
<evidence type="ECO:0000256" key="5">
    <source>
        <dbReference type="ARBA" id="ARBA00022806"/>
    </source>
</evidence>
<evidence type="ECO:0000313" key="16">
    <source>
        <dbReference type="Proteomes" id="UP000326565"/>
    </source>
</evidence>
<evidence type="ECO:0000313" key="15">
    <source>
        <dbReference type="EMBL" id="KAB8071218.1"/>
    </source>
</evidence>
<evidence type="ECO:0000259" key="14">
    <source>
        <dbReference type="PROSITE" id="PS51327"/>
    </source>
</evidence>
<name>A0A5N5WRL8_9EURO</name>
<dbReference type="GO" id="GO:0030422">
    <property type="term" value="P:siRNA processing"/>
    <property type="evidence" value="ECO:0007669"/>
    <property type="project" value="TreeGrafter"/>
</dbReference>
<dbReference type="PROSITE" id="PS50142">
    <property type="entry name" value="RNASE_3_2"/>
    <property type="match status" value="2"/>
</dbReference>
<dbReference type="GO" id="GO:0005524">
    <property type="term" value="F:ATP binding"/>
    <property type="evidence" value="ECO:0007669"/>
    <property type="project" value="UniProtKB-KW"/>
</dbReference>
<protein>
    <recommendedName>
        <fullName evidence="17">Dicer-like protein 1</fullName>
    </recommendedName>
</protein>
<dbReference type="CDD" id="cd18802">
    <property type="entry name" value="SF2_C_dicer"/>
    <property type="match status" value="1"/>
</dbReference>
<dbReference type="InterPro" id="IPR001650">
    <property type="entry name" value="Helicase_C-like"/>
</dbReference>
<dbReference type="PROSITE" id="PS51327">
    <property type="entry name" value="DICER_DSRBF"/>
    <property type="match status" value="1"/>
</dbReference>
<feature type="domain" description="Dicer dsRNA-binding fold" evidence="14">
    <location>
        <begin position="504"/>
        <end position="598"/>
    </location>
</feature>
<dbReference type="SUPFAM" id="SSF52540">
    <property type="entry name" value="P-loop containing nucleoside triphosphate hydrolases"/>
    <property type="match status" value="1"/>
</dbReference>
<feature type="domain" description="RNase III" evidence="11">
    <location>
        <begin position="1048"/>
        <end position="1231"/>
    </location>
</feature>
<reference evidence="15 16" key="1">
    <citation type="submission" date="2019-04" db="EMBL/GenBank/DDBJ databases">
        <title>Friends and foes A comparative genomics study of 23 Aspergillus species from section Flavi.</title>
        <authorList>
            <consortium name="DOE Joint Genome Institute"/>
            <person name="Kjaerbolling I."/>
            <person name="Vesth T."/>
            <person name="Frisvad J.C."/>
            <person name="Nybo J.L."/>
            <person name="Theobald S."/>
            <person name="Kildgaard S."/>
            <person name="Isbrandt T."/>
            <person name="Kuo A."/>
            <person name="Sato A."/>
            <person name="Lyhne E.K."/>
            <person name="Kogle M.E."/>
            <person name="Wiebenga A."/>
            <person name="Kun R.S."/>
            <person name="Lubbers R.J."/>
            <person name="Makela M.R."/>
            <person name="Barry K."/>
            <person name="Chovatia M."/>
            <person name="Clum A."/>
            <person name="Daum C."/>
            <person name="Haridas S."/>
            <person name="He G."/>
            <person name="LaButti K."/>
            <person name="Lipzen A."/>
            <person name="Mondo S."/>
            <person name="Riley R."/>
            <person name="Salamov A."/>
            <person name="Simmons B.A."/>
            <person name="Magnuson J.K."/>
            <person name="Henrissat B."/>
            <person name="Mortensen U.H."/>
            <person name="Larsen T.O."/>
            <person name="Devries R.P."/>
            <person name="Grigoriev I.V."/>
            <person name="Machida M."/>
            <person name="Baker S.E."/>
            <person name="Andersen M.R."/>
        </authorList>
    </citation>
    <scope>NUCLEOTIDE SEQUENCE [LARGE SCALE GENOMIC DNA]</scope>
    <source>
        <strain evidence="15 16">CBS 151.66</strain>
    </source>
</reference>
<dbReference type="InterPro" id="IPR000999">
    <property type="entry name" value="RNase_III_dom"/>
</dbReference>
<dbReference type="GO" id="GO:0005634">
    <property type="term" value="C:nucleus"/>
    <property type="evidence" value="ECO:0007669"/>
    <property type="project" value="TreeGrafter"/>
</dbReference>
<dbReference type="CDD" id="cd00593">
    <property type="entry name" value="RIBOc"/>
    <property type="match status" value="2"/>
</dbReference>
<feature type="domain" description="Helicase ATP-binding" evidence="12">
    <location>
        <begin position="1"/>
        <end position="180"/>
    </location>
</feature>
<dbReference type="PROSITE" id="PS51194">
    <property type="entry name" value="HELICASE_CTER"/>
    <property type="match status" value="1"/>
</dbReference>
<keyword evidence="2" id="KW-0677">Repeat</keyword>
<feature type="domain" description="RNase III" evidence="11">
    <location>
        <begin position="860"/>
        <end position="1006"/>
    </location>
</feature>
<dbReference type="GO" id="GO:0003723">
    <property type="term" value="F:RNA binding"/>
    <property type="evidence" value="ECO:0007669"/>
    <property type="project" value="UniProtKB-UniRule"/>
</dbReference>
<keyword evidence="6" id="KW-0067">ATP-binding</keyword>
<dbReference type="Gene3D" id="3.40.50.300">
    <property type="entry name" value="P-loop containing nucleotide triphosphate hydrolases"/>
    <property type="match status" value="3"/>
</dbReference>
<evidence type="ECO:0000256" key="9">
    <source>
        <dbReference type="ARBA" id="ARBA00025403"/>
    </source>
</evidence>
<sequence>MLNESLQGNIIVVMPTGTGKTQIAVHRILAEIDRGNLDKLIWFLCPTVALCGQHMQTMTACFPPMWCRSFTSNDNVDHWGTKATWNVALSNVKIAISTYQVLYDVLVHGFVNMARLSLLIFDEAHHCTEDHAANKIMREYYHTQLQQPDQHQPRILGLTASPILSDLSTLQTPRQFYAQLLRFTNQPLIVLRQPSYTLPACPTVPLILEKLRDLTLSHHEESAGLKKAKKQLTRFVNQAQMITQVLGGWAATNYMKTSITQFKSAMRMNAEKTNAQNLEKEYAMKMLCKLGVVEEYSSVVYSEDVSPICRCLLDALMEERSEGFRGLIFVPQRATVLALKWLIENHPETSKLFLCGTFVGMSQIQHSRTKLGDVHDIRSQMETLRKFRDGSLNLIITTDVLEEGIDIPACNTVVNFNCALNLKSFIQRRGRARKKRSKFIIILEDENGVKKLRRLEMMESELVRKFQDERRKVPPYELNKDEHTRGLLSFHVSNTGAQLTMGNAVSHLYNFCSKLPAQPYVSNRPLFSCETNDRGQVQAIVRLPSNLDPSLHTFGSSRRWARKKWAREDAALQAYKALFQAKLVNEHLLPFRLSDILDKDPLPRSHYIVPEQLDPWLDVASLWRLDGQLFSHELWIMRPQKDDIKLFMILPFPMKTEICIPLFLGPCTTYTALLSPAETTTIDISICQQVTHLILQSIHRGHGPQGKVDYVNLLVPDRDPNTIAKFLERYSATRSLAVSLQQDQILPASLGLLRHVTKLCRPLLVESLERNEYPAPDGTEAGLSIKGKIHPVTRRRNFLHAQKTATGTPTEENELQIDAQQSLRTLAAQEYSVDRLPSVFAEAALLVPSIIHEIGIYLIAEKLRKHIFSGPAAAPFQRMDLLAIAVRPTTIEYQSDFRSLAFLGDAIIKFLIARQLFLHHIMWHEGLLTGVKSSIVSDAGLALAVCQSGFGEFLITRRFNGKRWRPAFVSTALPVSNSRANKRQIGAANLADMAKALVGAAFLDNGMDQAATCIAAMIPKIKSWNASSLYDGTYSKSRPPKVLPATALVDLEQLLGYTFADKSLAIEAMTHPSCTGVYGTGSYRRLSFLGVSVIEWVVVSYLHRQKRLISSKRLQSLKSAVTNNKFLIFVCLVFHEEREREIIEVDDEGNAHAIWMKYRMAIYNFLRSHSDTLSAKVSDVTQNSPRDVDAIKKDLWEKGVYPWARLSALENIKALSDIVQSIFGAIYIDSLASLQKCEVLAEKTGILPLLEHLISHDVVTDHPKDTLQILLPKRKISYRIYEAEKQPMTTKCGVMADGSEIATVEGQTNRGALIVHAAEEAYIPEHDNLVACMRQYPKGSVLLPRSHP</sequence>
<dbReference type="InterPro" id="IPR038248">
    <property type="entry name" value="Dicer_dimer_sf"/>
</dbReference>
<keyword evidence="16" id="KW-1185">Reference proteome</keyword>
<dbReference type="GO" id="GO:0051607">
    <property type="term" value="P:defense response to virus"/>
    <property type="evidence" value="ECO:0007669"/>
    <property type="project" value="UniProtKB-KW"/>
</dbReference>
<evidence type="ECO:0000256" key="10">
    <source>
        <dbReference type="PROSITE-ProRule" id="PRU00657"/>
    </source>
</evidence>
<dbReference type="GO" id="GO:0005737">
    <property type="term" value="C:cytoplasm"/>
    <property type="evidence" value="ECO:0007669"/>
    <property type="project" value="TreeGrafter"/>
</dbReference>
<keyword evidence="5" id="KW-0347">Helicase</keyword>
<comment type="similarity">
    <text evidence="10">Belongs to the helicase family. Dicer subfamily.</text>
</comment>
<dbReference type="OrthoDB" id="416741at2759"/>
<keyword evidence="3" id="KW-0547">Nucleotide-binding</keyword>
<evidence type="ECO:0008006" key="17">
    <source>
        <dbReference type="Google" id="ProtNLM"/>
    </source>
</evidence>
<feature type="domain" description="Helicase C-terminal" evidence="13">
    <location>
        <begin position="312"/>
        <end position="474"/>
    </location>
</feature>
<dbReference type="SMART" id="SM00490">
    <property type="entry name" value="HELICc"/>
    <property type="match status" value="1"/>
</dbReference>
<dbReference type="Pfam" id="PF00271">
    <property type="entry name" value="Helicase_C"/>
    <property type="match status" value="1"/>
</dbReference>
<evidence type="ECO:0000256" key="1">
    <source>
        <dbReference type="ARBA" id="ARBA00022721"/>
    </source>
</evidence>
<dbReference type="Pfam" id="PF00270">
    <property type="entry name" value="DEAD"/>
    <property type="match status" value="1"/>
</dbReference>
<dbReference type="PANTHER" id="PTHR14950">
    <property type="entry name" value="DICER-RELATED"/>
    <property type="match status" value="1"/>
</dbReference>
<dbReference type="PROSITE" id="PS51192">
    <property type="entry name" value="HELICASE_ATP_BIND_1"/>
    <property type="match status" value="1"/>
</dbReference>
<evidence type="ECO:0000256" key="4">
    <source>
        <dbReference type="ARBA" id="ARBA00022801"/>
    </source>
</evidence>
<dbReference type="SMART" id="SM00487">
    <property type="entry name" value="DEXDc"/>
    <property type="match status" value="1"/>
</dbReference>
<evidence type="ECO:0000256" key="6">
    <source>
        <dbReference type="ARBA" id="ARBA00022840"/>
    </source>
</evidence>
<proteinExistence type="inferred from homology"/>
<dbReference type="Gene3D" id="1.20.1320.30">
    <property type="match status" value="1"/>
</dbReference>
<evidence type="ECO:0000259" key="12">
    <source>
        <dbReference type="PROSITE" id="PS51192"/>
    </source>
</evidence>
<dbReference type="InterPro" id="IPR014001">
    <property type="entry name" value="Helicase_ATP-bd"/>
</dbReference>
<dbReference type="Gene3D" id="1.10.1520.10">
    <property type="entry name" value="Ribonuclease III domain"/>
    <property type="match status" value="2"/>
</dbReference>
<dbReference type="InterPro" id="IPR005034">
    <property type="entry name" value="Dicer_dimerisation"/>
</dbReference>
<keyword evidence="1" id="KW-0930">Antiviral protein</keyword>
<keyword evidence="7 10" id="KW-0694">RNA-binding</keyword>
<evidence type="ECO:0000256" key="2">
    <source>
        <dbReference type="ARBA" id="ARBA00022737"/>
    </source>
</evidence>
<keyword evidence="8" id="KW-0051">Antiviral defense</keyword>
<dbReference type="Gene3D" id="3.30.160.380">
    <property type="entry name" value="Dicer dimerisation domain"/>
    <property type="match status" value="1"/>
</dbReference>
<organism evidence="15 16">
    <name type="scientific">Aspergillus leporis</name>
    <dbReference type="NCBI Taxonomy" id="41062"/>
    <lineage>
        <taxon>Eukaryota</taxon>
        <taxon>Fungi</taxon>
        <taxon>Dikarya</taxon>
        <taxon>Ascomycota</taxon>
        <taxon>Pezizomycotina</taxon>
        <taxon>Eurotiomycetes</taxon>
        <taxon>Eurotiomycetidae</taxon>
        <taxon>Eurotiales</taxon>
        <taxon>Aspergillaceae</taxon>
        <taxon>Aspergillus</taxon>
        <taxon>Aspergillus subgen. Circumdati</taxon>
    </lineage>
</organism>
<dbReference type="GO" id="GO:0004525">
    <property type="term" value="F:ribonuclease III activity"/>
    <property type="evidence" value="ECO:0007669"/>
    <property type="project" value="InterPro"/>
</dbReference>
<evidence type="ECO:0000259" key="11">
    <source>
        <dbReference type="PROSITE" id="PS50142"/>
    </source>
</evidence>
<evidence type="ECO:0000256" key="3">
    <source>
        <dbReference type="ARBA" id="ARBA00022741"/>
    </source>
</evidence>